<reference evidence="1" key="2">
    <citation type="submission" date="2020-09" db="EMBL/GenBank/DDBJ databases">
        <authorList>
            <person name="Sun Q."/>
            <person name="Ohkuma M."/>
        </authorList>
    </citation>
    <scope>NUCLEOTIDE SEQUENCE</scope>
    <source>
        <strain evidence="1">JCM 4386</strain>
    </source>
</reference>
<dbReference type="AlphaFoldDB" id="A0A918FXD3"/>
<reference evidence="1" key="1">
    <citation type="journal article" date="2014" name="Int. J. Syst. Evol. Microbiol.">
        <title>Complete genome sequence of Corynebacterium casei LMG S-19264T (=DSM 44701T), isolated from a smear-ripened cheese.</title>
        <authorList>
            <consortium name="US DOE Joint Genome Institute (JGI-PGF)"/>
            <person name="Walter F."/>
            <person name="Albersmeier A."/>
            <person name="Kalinowski J."/>
            <person name="Ruckert C."/>
        </authorList>
    </citation>
    <scope>NUCLEOTIDE SEQUENCE</scope>
    <source>
        <strain evidence="1">JCM 4386</strain>
    </source>
</reference>
<evidence type="ECO:0000313" key="1">
    <source>
        <dbReference type="EMBL" id="GGR97154.1"/>
    </source>
</evidence>
<keyword evidence="2" id="KW-1185">Reference proteome</keyword>
<dbReference type="EMBL" id="BMTL01000016">
    <property type="protein sequence ID" value="GGR97154.1"/>
    <property type="molecule type" value="Genomic_DNA"/>
</dbReference>
<dbReference type="Proteomes" id="UP000606194">
    <property type="component" value="Unassembled WGS sequence"/>
</dbReference>
<name>A0A918FXD3_9ACTN</name>
<sequence length="130" mass="13838">MPYLPYLTIVPAVPPYRHAALSAALGGTATSARLPVRPFPRGVGERCAVNVSLHVIFPLGPYRETAGRGCRRPAGRPGEDAVAVVGRAVSAGPSDAFSALLTPEVRSLPVAVWHGVCVRWRMDAVASWRQ</sequence>
<proteinExistence type="predicted"/>
<gene>
    <name evidence="1" type="ORF">GCM10010269_39970</name>
</gene>
<comment type="caution">
    <text evidence="1">The sequence shown here is derived from an EMBL/GenBank/DDBJ whole genome shotgun (WGS) entry which is preliminary data.</text>
</comment>
<evidence type="ECO:0000313" key="2">
    <source>
        <dbReference type="Proteomes" id="UP000606194"/>
    </source>
</evidence>
<protein>
    <submittedName>
        <fullName evidence="1">Uncharacterized protein</fullName>
    </submittedName>
</protein>
<organism evidence="1 2">
    <name type="scientific">Streptomyces humidus</name>
    <dbReference type="NCBI Taxonomy" id="52259"/>
    <lineage>
        <taxon>Bacteria</taxon>
        <taxon>Bacillati</taxon>
        <taxon>Actinomycetota</taxon>
        <taxon>Actinomycetes</taxon>
        <taxon>Kitasatosporales</taxon>
        <taxon>Streptomycetaceae</taxon>
        <taxon>Streptomyces</taxon>
    </lineage>
</organism>
<accession>A0A918FXD3</accession>